<evidence type="ECO:0000259" key="2">
    <source>
        <dbReference type="PROSITE" id="PS50097"/>
    </source>
</evidence>
<gene>
    <name evidence="3" type="ORF">Hypma_001978</name>
</gene>
<feature type="region of interest" description="Disordered" evidence="1">
    <location>
        <begin position="1"/>
        <end position="25"/>
    </location>
</feature>
<proteinExistence type="predicted"/>
<keyword evidence="4" id="KW-1185">Reference proteome</keyword>
<dbReference type="OrthoDB" id="2746456at2759"/>
<dbReference type="InterPro" id="IPR011333">
    <property type="entry name" value="SKP1/BTB/POZ_sf"/>
</dbReference>
<dbReference type="Gene3D" id="3.30.710.10">
    <property type="entry name" value="Potassium Channel Kv1.1, Chain A"/>
    <property type="match status" value="1"/>
</dbReference>
<dbReference type="PROSITE" id="PS50097">
    <property type="entry name" value="BTB"/>
    <property type="match status" value="1"/>
</dbReference>
<sequence length="346" mass="40181">MSHSNKRKKEESPAPSSKRLKKGRSYTQHEKFWASDGNVVLQLDKTRFKVHRSRLTSQSIWFRKLFEHWEKSQASLKNGDDDPAGIFDDEDLADIADVRVDKKDGCYVYNLDTTGVKIIDFEAILTTMDNGIAYYYAPPTFRAVASILRSATIFKFEQLRDFAVRYLNEMYSDLLEDMDKPSTPEHGVHAAEAIILGRNLDMDSILKRAFYELARKSDLGTGEDEEEDEEDLIYRVDNFDLVRLARGQKRLIEAWLHASTFPALECPAEQPCDSSRVRIQQLDIVTQTSLTQTYRCDPIGGIQKLIEVDWYELGYCEECRATRIRLFTEQRENIWEEMGHWFCIDE</sequence>
<dbReference type="SUPFAM" id="SSF54695">
    <property type="entry name" value="POZ domain"/>
    <property type="match status" value="1"/>
</dbReference>
<feature type="domain" description="BTB" evidence="2">
    <location>
        <begin position="37"/>
        <end position="67"/>
    </location>
</feature>
<dbReference type="Proteomes" id="UP000076154">
    <property type="component" value="Unassembled WGS sequence"/>
</dbReference>
<name>A0A369J5M3_HYPMA</name>
<comment type="caution">
    <text evidence="3">The sequence shown here is derived from an EMBL/GenBank/DDBJ whole genome shotgun (WGS) entry which is preliminary data.</text>
</comment>
<dbReference type="EMBL" id="LUEZ02000113">
    <property type="protein sequence ID" value="RDB17248.1"/>
    <property type="molecule type" value="Genomic_DNA"/>
</dbReference>
<dbReference type="InterPro" id="IPR000210">
    <property type="entry name" value="BTB/POZ_dom"/>
</dbReference>
<reference evidence="3" key="1">
    <citation type="submission" date="2018-04" db="EMBL/GenBank/DDBJ databases">
        <title>Whole genome sequencing of Hypsizygus marmoreus.</title>
        <authorList>
            <person name="Choi I.-G."/>
            <person name="Min B."/>
            <person name="Kim J.-G."/>
            <person name="Kim S."/>
            <person name="Oh Y.-L."/>
            <person name="Kong W.-S."/>
            <person name="Park H."/>
            <person name="Jeong J."/>
            <person name="Song E.-S."/>
        </authorList>
    </citation>
    <scope>NUCLEOTIDE SEQUENCE [LARGE SCALE GENOMIC DNA]</scope>
    <source>
        <strain evidence="3">51987-8</strain>
    </source>
</reference>
<evidence type="ECO:0000313" key="4">
    <source>
        <dbReference type="Proteomes" id="UP000076154"/>
    </source>
</evidence>
<evidence type="ECO:0000313" key="3">
    <source>
        <dbReference type="EMBL" id="RDB17248.1"/>
    </source>
</evidence>
<organism evidence="3 4">
    <name type="scientific">Hypsizygus marmoreus</name>
    <name type="common">White beech mushroom</name>
    <name type="synonym">Agaricus marmoreus</name>
    <dbReference type="NCBI Taxonomy" id="39966"/>
    <lineage>
        <taxon>Eukaryota</taxon>
        <taxon>Fungi</taxon>
        <taxon>Dikarya</taxon>
        <taxon>Basidiomycota</taxon>
        <taxon>Agaricomycotina</taxon>
        <taxon>Agaricomycetes</taxon>
        <taxon>Agaricomycetidae</taxon>
        <taxon>Agaricales</taxon>
        <taxon>Tricholomatineae</taxon>
        <taxon>Lyophyllaceae</taxon>
        <taxon>Hypsizygus</taxon>
    </lineage>
</organism>
<protein>
    <recommendedName>
        <fullName evidence="2">BTB domain-containing protein</fullName>
    </recommendedName>
</protein>
<dbReference type="InParanoid" id="A0A369J5M3"/>
<dbReference type="AlphaFoldDB" id="A0A369J5M3"/>
<accession>A0A369J5M3</accession>
<evidence type="ECO:0000256" key="1">
    <source>
        <dbReference type="SAM" id="MobiDB-lite"/>
    </source>
</evidence>